<evidence type="ECO:0000313" key="2">
    <source>
        <dbReference type="EMBL" id="SDJ97308.1"/>
    </source>
</evidence>
<sequence length="651" mass="70413">MALKVLWKIASAVTLLVLLSGCDPRQRERADPEPESLQASGTVMLSKVISSQLAPLQLQGKDYLLLASELRGLVLLNENGSEAVSLDGGSVKHFALQGQPDGSWLIAAYDEEDGEIHLRHLETEAATGQPGLKYLGMLKVPTPQSALCFSRQGERSHLFTIDESGLGHEYIVHPRDQAWLFTDVRPLYFGEQVNSCVVDDKRGRLLVSQPPLGIWSLNADAEREEDRRVFLNGQALAGNFGGLWLDPEGDVLWLTSGATVQVFPLPEPGARPLYARSLQELEPASIARLRDALFALEEESDIVQRYAVTLPEQEAGDRPAAAETASVRAPIPRVRAQAQTVPVSSAGDAAGDPAVWVNPRDKSKSLVLGTDRKKGLNIYSLSGRLLEQFVVGGVGNVDLRSLDEGRYAALAATANRTTPGVNLFGIRSSGNVEHLGLREMNLPGPNGLCMYRNDGRTFVWVSDQAGALHLAEIALGSDPLEWELQPRAKLAVRSRVDSCVVDDERGLLFFGEGGRGVWRLDIAGHLAGSAQPELVAGVDGEHLVADVEGIGLYRRGDHGYLVVSSQGNDTYALYSRDGNQFVGRFRVGANLARGIDGSSQTDGLEVTSAALGEAYPEGLLVVQDGRKRMPTGPQNFKLVSWADIAEQLQLD</sequence>
<feature type="domain" description="BPP" evidence="1">
    <location>
        <begin position="324"/>
        <end position="648"/>
    </location>
</feature>
<organism evidence="2 3">
    <name type="scientific">Microbulbifer yueqingensis</name>
    <dbReference type="NCBI Taxonomy" id="658219"/>
    <lineage>
        <taxon>Bacteria</taxon>
        <taxon>Pseudomonadati</taxon>
        <taxon>Pseudomonadota</taxon>
        <taxon>Gammaproteobacteria</taxon>
        <taxon>Cellvibrionales</taxon>
        <taxon>Microbulbiferaceae</taxon>
        <taxon>Microbulbifer</taxon>
    </lineage>
</organism>
<dbReference type="OrthoDB" id="8696437at2"/>
<dbReference type="PROSITE" id="PS51257">
    <property type="entry name" value="PROKAR_LIPOPROTEIN"/>
    <property type="match status" value="1"/>
</dbReference>
<evidence type="ECO:0000259" key="1">
    <source>
        <dbReference type="PROSITE" id="PS51662"/>
    </source>
</evidence>
<dbReference type="AlphaFoldDB" id="A0A1G8Y395"/>
<dbReference type="STRING" id="658219.SAMN05216212_1343"/>
<dbReference type="EMBL" id="FNFH01000002">
    <property type="protein sequence ID" value="SDJ97308.1"/>
    <property type="molecule type" value="Genomic_DNA"/>
</dbReference>
<keyword evidence="3" id="KW-1185">Reference proteome</keyword>
<dbReference type="InterPro" id="IPR003431">
    <property type="entry name" value="B-propeller_Phytase"/>
</dbReference>
<gene>
    <name evidence="2" type="ORF">SAMN05216212_1343</name>
</gene>
<name>A0A1G8Y395_9GAMM</name>
<evidence type="ECO:0000313" key="3">
    <source>
        <dbReference type="Proteomes" id="UP000199305"/>
    </source>
</evidence>
<dbReference type="SUPFAM" id="SSF50956">
    <property type="entry name" value="Thermostable phytase (3-phytase)"/>
    <property type="match status" value="2"/>
</dbReference>
<dbReference type="Gene3D" id="2.120.10.30">
    <property type="entry name" value="TolB, C-terminal domain"/>
    <property type="match status" value="2"/>
</dbReference>
<dbReference type="RefSeq" id="WP_091510449.1">
    <property type="nucleotide sequence ID" value="NZ_FNFH01000002.1"/>
</dbReference>
<dbReference type="Proteomes" id="UP000199305">
    <property type="component" value="Unassembled WGS sequence"/>
</dbReference>
<dbReference type="Pfam" id="PF02333">
    <property type="entry name" value="Phytase"/>
    <property type="match status" value="1"/>
</dbReference>
<dbReference type="PROSITE" id="PS51662">
    <property type="entry name" value="BP_PHYTASE"/>
    <property type="match status" value="2"/>
</dbReference>
<dbReference type="GO" id="GO:0016158">
    <property type="term" value="F:inositol hexakisphosphate 3-phosphatase activity"/>
    <property type="evidence" value="ECO:0007669"/>
    <property type="project" value="InterPro"/>
</dbReference>
<dbReference type="InterPro" id="IPR011042">
    <property type="entry name" value="6-blade_b-propeller_TolB-like"/>
</dbReference>
<reference evidence="3" key="1">
    <citation type="submission" date="2016-10" db="EMBL/GenBank/DDBJ databases">
        <authorList>
            <person name="Varghese N."/>
            <person name="Submissions S."/>
        </authorList>
    </citation>
    <scope>NUCLEOTIDE SEQUENCE [LARGE SCALE GENOMIC DNA]</scope>
    <source>
        <strain evidence="3">CGMCC 1.10658</strain>
    </source>
</reference>
<protein>
    <submittedName>
        <fullName evidence="2">3-phytase</fullName>
    </submittedName>
</protein>
<feature type="domain" description="BPP" evidence="1">
    <location>
        <begin position="29"/>
        <end position="320"/>
    </location>
</feature>
<accession>A0A1G8Y395</accession>
<proteinExistence type="predicted"/>